<dbReference type="Pfam" id="PF20147">
    <property type="entry name" value="Crinkler"/>
    <property type="match status" value="1"/>
</dbReference>
<evidence type="ECO:0000313" key="5">
    <source>
        <dbReference type="EMBL" id="KAG0250236.1"/>
    </source>
</evidence>
<protein>
    <recommendedName>
        <fullName evidence="4">Crinkler effector protein N-terminal domain-containing protein</fullName>
    </recommendedName>
</protein>
<keyword evidence="3" id="KW-0964">Secreted</keyword>
<dbReference type="InterPro" id="IPR045379">
    <property type="entry name" value="Crinkler_N"/>
</dbReference>
<dbReference type="Proteomes" id="UP000726737">
    <property type="component" value="Unassembled WGS sequence"/>
</dbReference>
<sequence length="111" mass="12525">MATNTLTLFCLISGERSSNAFEIRIETNANINHLKKLIKTEKPIAFEHIDASDLALWRATIPIDENAEEERIITLDGLDDKTKLGNPRTCLSKLFPVTPDDTTYIVVERPQ</sequence>
<evidence type="ECO:0000256" key="3">
    <source>
        <dbReference type="ARBA" id="ARBA00022525"/>
    </source>
</evidence>
<feature type="non-terminal residue" evidence="5">
    <location>
        <position position="111"/>
    </location>
</feature>
<name>A0A9P6TX25_9FUNG</name>
<reference evidence="5" key="1">
    <citation type="journal article" date="2020" name="Fungal Divers.">
        <title>Resolving the Mortierellaceae phylogeny through synthesis of multi-gene phylogenetics and phylogenomics.</title>
        <authorList>
            <person name="Vandepol N."/>
            <person name="Liber J."/>
            <person name="Desiro A."/>
            <person name="Na H."/>
            <person name="Kennedy M."/>
            <person name="Barry K."/>
            <person name="Grigoriev I.V."/>
            <person name="Miller A.N."/>
            <person name="O'Donnell K."/>
            <person name="Stajich J.E."/>
            <person name="Bonito G."/>
        </authorList>
    </citation>
    <scope>NUCLEOTIDE SEQUENCE</scope>
    <source>
        <strain evidence="5">KOD948</strain>
    </source>
</reference>
<keyword evidence="6" id="KW-1185">Reference proteome</keyword>
<feature type="domain" description="Crinkler effector protein N-terminal" evidence="4">
    <location>
        <begin position="6"/>
        <end position="108"/>
    </location>
</feature>
<evidence type="ECO:0000256" key="1">
    <source>
        <dbReference type="ARBA" id="ARBA00004340"/>
    </source>
</evidence>
<organism evidence="5 6">
    <name type="scientific">Mortierella polycephala</name>
    <dbReference type="NCBI Taxonomy" id="41804"/>
    <lineage>
        <taxon>Eukaryota</taxon>
        <taxon>Fungi</taxon>
        <taxon>Fungi incertae sedis</taxon>
        <taxon>Mucoromycota</taxon>
        <taxon>Mortierellomycotina</taxon>
        <taxon>Mortierellomycetes</taxon>
        <taxon>Mortierellales</taxon>
        <taxon>Mortierellaceae</taxon>
        <taxon>Mortierella</taxon>
    </lineage>
</organism>
<dbReference type="EMBL" id="JAAAJA010000711">
    <property type="protein sequence ID" value="KAG0250236.1"/>
    <property type="molecule type" value="Genomic_DNA"/>
</dbReference>
<dbReference type="GO" id="GO:0005576">
    <property type="term" value="C:extracellular region"/>
    <property type="evidence" value="ECO:0007669"/>
    <property type="project" value="UniProtKB-SubCell"/>
</dbReference>
<comment type="caution">
    <text evidence="5">The sequence shown here is derived from an EMBL/GenBank/DDBJ whole genome shotgun (WGS) entry which is preliminary data.</text>
</comment>
<gene>
    <name evidence="5" type="ORF">BG011_008558</name>
</gene>
<evidence type="ECO:0000256" key="2">
    <source>
        <dbReference type="ARBA" id="ARBA00004613"/>
    </source>
</evidence>
<dbReference type="GO" id="GO:0043657">
    <property type="term" value="C:host cell"/>
    <property type="evidence" value="ECO:0007669"/>
    <property type="project" value="UniProtKB-SubCell"/>
</dbReference>
<dbReference type="OrthoDB" id="2409492at2759"/>
<accession>A0A9P6TX25</accession>
<evidence type="ECO:0000259" key="4">
    <source>
        <dbReference type="Pfam" id="PF20147"/>
    </source>
</evidence>
<proteinExistence type="predicted"/>
<dbReference type="AlphaFoldDB" id="A0A9P6TX25"/>
<evidence type="ECO:0000313" key="6">
    <source>
        <dbReference type="Proteomes" id="UP000726737"/>
    </source>
</evidence>
<comment type="subcellular location">
    <subcellularLocation>
        <location evidence="1">Host cell</location>
    </subcellularLocation>
    <subcellularLocation>
        <location evidence="2">Secreted</location>
    </subcellularLocation>
</comment>